<evidence type="ECO:0000313" key="2">
    <source>
        <dbReference type="Proteomes" id="UP001348397"/>
    </source>
</evidence>
<protein>
    <submittedName>
        <fullName evidence="1">Helix-turn-helix domain-containing protein</fullName>
    </submittedName>
</protein>
<dbReference type="SUPFAM" id="SSF48295">
    <property type="entry name" value="TrpR-like"/>
    <property type="match status" value="1"/>
</dbReference>
<comment type="caution">
    <text evidence="1">The sequence shown here is derived from an EMBL/GenBank/DDBJ whole genome shotgun (WGS) entry which is preliminary data.</text>
</comment>
<dbReference type="RefSeq" id="WP_326319877.1">
    <property type="nucleotide sequence ID" value="NZ_JAYLAA010000018.1"/>
</dbReference>
<proteinExistence type="predicted"/>
<sequence>MEKILPDYKKIYQDIIVKKYPYKRNKCETILKKENLSVWDIINLNDILFGIGNRETCNFNQKHRSYSKPDILEILDYQQKNSLNNTQLANRFKLSRNTIAKWRKIYLLSN</sequence>
<gene>
    <name evidence="1" type="ORF">SOP96_04625</name>
</gene>
<accession>A0ABU6HRB4</accession>
<reference evidence="1 2" key="1">
    <citation type="submission" date="2024-01" db="EMBL/GenBank/DDBJ databases">
        <title>Chryseobacterium sp. T9W2-O.</title>
        <authorList>
            <person name="Maltman C."/>
        </authorList>
    </citation>
    <scope>NUCLEOTIDE SEQUENCE [LARGE SCALE GENOMIC DNA]</scope>
    <source>
        <strain evidence="1 2">T9W2-O</strain>
    </source>
</reference>
<dbReference type="EMBL" id="JAYLAA010000018">
    <property type="protein sequence ID" value="MEC3874992.1"/>
    <property type="molecule type" value="Genomic_DNA"/>
</dbReference>
<name>A0ABU6HRB4_9FLAO</name>
<evidence type="ECO:0000313" key="1">
    <source>
        <dbReference type="EMBL" id="MEC3874992.1"/>
    </source>
</evidence>
<dbReference type="InterPro" id="IPR010921">
    <property type="entry name" value="Trp_repressor/repl_initiator"/>
</dbReference>
<keyword evidence="2" id="KW-1185">Reference proteome</keyword>
<organism evidence="1 2">
    <name type="scientific">Chryseobacterium salviniae</name>
    <dbReference type="NCBI Taxonomy" id="3101750"/>
    <lineage>
        <taxon>Bacteria</taxon>
        <taxon>Pseudomonadati</taxon>
        <taxon>Bacteroidota</taxon>
        <taxon>Flavobacteriia</taxon>
        <taxon>Flavobacteriales</taxon>
        <taxon>Weeksellaceae</taxon>
        <taxon>Chryseobacterium group</taxon>
        <taxon>Chryseobacterium</taxon>
    </lineage>
</organism>
<dbReference type="Proteomes" id="UP001348397">
    <property type="component" value="Unassembled WGS sequence"/>
</dbReference>